<evidence type="ECO:0000256" key="1">
    <source>
        <dbReference type="SAM" id="SignalP"/>
    </source>
</evidence>
<accession>A0A4Y2WSR7</accession>
<name>A0A4Y2WSR7_ARAVE</name>
<gene>
    <name evidence="2" type="ORF">AVEN_127543_1</name>
</gene>
<evidence type="ECO:0000313" key="2">
    <source>
        <dbReference type="EMBL" id="GBO39500.1"/>
    </source>
</evidence>
<evidence type="ECO:0000313" key="3">
    <source>
        <dbReference type="Proteomes" id="UP000499080"/>
    </source>
</evidence>
<feature type="signal peptide" evidence="1">
    <location>
        <begin position="1"/>
        <end position="29"/>
    </location>
</feature>
<evidence type="ECO:0008006" key="4">
    <source>
        <dbReference type="Google" id="ProtNLM"/>
    </source>
</evidence>
<reference evidence="2 3" key="1">
    <citation type="journal article" date="2019" name="Sci. Rep.">
        <title>Orb-weaving spider Araneus ventricosus genome elucidates the spidroin gene catalogue.</title>
        <authorList>
            <person name="Kono N."/>
            <person name="Nakamura H."/>
            <person name="Ohtoshi R."/>
            <person name="Moran D.A.P."/>
            <person name="Shinohara A."/>
            <person name="Yoshida Y."/>
            <person name="Fujiwara M."/>
            <person name="Mori M."/>
            <person name="Tomita M."/>
            <person name="Arakawa K."/>
        </authorList>
    </citation>
    <scope>NUCLEOTIDE SEQUENCE [LARGE SCALE GENOMIC DNA]</scope>
</reference>
<dbReference type="Proteomes" id="UP000499080">
    <property type="component" value="Unassembled WGS sequence"/>
</dbReference>
<comment type="caution">
    <text evidence="2">The sequence shown here is derived from an EMBL/GenBank/DDBJ whole genome shotgun (WGS) entry which is preliminary data.</text>
</comment>
<organism evidence="2 3">
    <name type="scientific">Araneus ventricosus</name>
    <name type="common">Orbweaver spider</name>
    <name type="synonym">Epeira ventricosa</name>
    <dbReference type="NCBI Taxonomy" id="182803"/>
    <lineage>
        <taxon>Eukaryota</taxon>
        <taxon>Metazoa</taxon>
        <taxon>Ecdysozoa</taxon>
        <taxon>Arthropoda</taxon>
        <taxon>Chelicerata</taxon>
        <taxon>Arachnida</taxon>
        <taxon>Araneae</taxon>
        <taxon>Araneomorphae</taxon>
        <taxon>Entelegynae</taxon>
        <taxon>Araneoidea</taxon>
        <taxon>Araneidae</taxon>
        <taxon>Araneus</taxon>
    </lineage>
</organism>
<feature type="chain" id="PRO_5021257725" description="Secreted protein" evidence="1">
    <location>
        <begin position="30"/>
        <end position="117"/>
    </location>
</feature>
<sequence>MTNFLSEGRAVSTASTLLLSLLSCPQVTTSTGFQGLGFQQSCSRVPAGLLPRCKRCFRVQADSRVHETSGVQAECFQVQAGPPSGVSVVKRGAPGSRRCHFLFQVGCTTRVPIPKVR</sequence>
<proteinExistence type="predicted"/>
<keyword evidence="1" id="KW-0732">Signal</keyword>
<dbReference type="AlphaFoldDB" id="A0A4Y2WSR7"/>
<protein>
    <recommendedName>
        <fullName evidence="4">Secreted protein</fullName>
    </recommendedName>
</protein>
<keyword evidence="3" id="KW-1185">Reference proteome</keyword>
<dbReference type="EMBL" id="BGPR01064538">
    <property type="protein sequence ID" value="GBO39500.1"/>
    <property type="molecule type" value="Genomic_DNA"/>
</dbReference>